<dbReference type="OrthoDB" id="10014897at2759"/>
<dbReference type="GO" id="GO:0010468">
    <property type="term" value="P:regulation of gene expression"/>
    <property type="evidence" value="ECO:0007669"/>
    <property type="project" value="TreeGrafter"/>
</dbReference>
<proteinExistence type="predicted"/>
<evidence type="ECO:0000259" key="8">
    <source>
        <dbReference type="PROSITE" id="PS50157"/>
    </source>
</evidence>
<feature type="domain" description="C2H2-type" evidence="8">
    <location>
        <begin position="130"/>
        <end position="157"/>
    </location>
</feature>
<dbReference type="STRING" id="105785.A0A2J7PY45"/>
<dbReference type="AlphaFoldDB" id="A0A2J7PY45"/>
<keyword evidence="3" id="KW-0677">Repeat</keyword>
<dbReference type="PROSITE" id="PS00028">
    <property type="entry name" value="ZINC_FINGER_C2H2_1"/>
    <property type="match status" value="3"/>
</dbReference>
<dbReference type="Pfam" id="PF00096">
    <property type="entry name" value="zf-C2H2"/>
    <property type="match status" value="3"/>
</dbReference>
<keyword evidence="4 7" id="KW-0863">Zinc-finger</keyword>
<evidence type="ECO:0000256" key="7">
    <source>
        <dbReference type="PROSITE-ProRule" id="PRU00042"/>
    </source>
</evidence>
<dbReference type="PROSITE" id="PS50157">
    <property type="entry name" value="ZINC_FINGER_C2H2_2"/>
    <property type="match status" value="3"/>
</dbReference>
<dbReference type="InterPro" id="IPR036236">
    <property type="entry name" value="Znf_C2H2_sf"/>
</dbReference>
<dbReference type="GO" id="GO:0008270">
    <property type="term" value="F:zinc ion binding"/>
    <property type="evidence" value="ECO:0007669"/>
    <property type="project" value="UniProtKB-KW"/>
</dbReference>
<dbReference type="GO" id="GO:0005634">
    <property type="term" value="C:nucleus"/>
    <property type="evidence" value="ECO:0007669"/>
    <property type="project" value="UniProtKB-SubCell"/>
</dbReference>
<evidence type="ECO:0000313" key="10">
    <source>
        <dbReference type="Proteomes" id="UP000235965"/>
    </source>
</evidence>
<dbReference type="InterPro" id="IPR013087">
    <property type="entry name" value="Znf_C2H2_type"/>
</dbReference>
<dbReference type="PANTHER" id="PTHR16515:SF66">
    <property type="entry name" value="C2H2-TYPE DOMAIN-CONTAINING PROTEIN"/>
    <property type="match status" value="1"/>
</dbReference>
<gene>
    <name evidence="9" type="ORF">B7P43_G04199</name>
</gene>
<keyword evidence="6" id="KW-0539">Nucleus</keyword>
<keyword evidence="10" id="KW-1185">Reference proteome</keyword>
<comment type="caution">
    <text evidence="9">The sequence shown here is derived from an EMBL/GenBank/DDBJ whole genome shotgun (WGS) entry which is preliminary data.</text>
</comment>
<sequence>MDVSESSYEDSIECAVGIHLLAPLGISNLPSDNKHTETDSTILLKSQQEHSTSNLEKDYDDRGNLSLPSNIQVHSCGCVKDCKSHHFLDVHRSKPHLKEKPYMCVYCGQSFPYMSSLTRHLVVHSREKRYVCHTCNKAFTQEAHLKSHSILHTGEKPFSCNICPMAFSRKGNLKRHLQVHKGNK</sequence>
<dbReference type="Proteomes" id="UP000235965">
    <property type="component" value="Unassembled WGS sequence"/>
</dbReference>
<name>A0A2J7PY45_9NEOP</name>
<evidence type="ECO:0000256" key="6">
    <source>
        <dbReference type="ARBA" id="ARBA00023242"/>
    </source>
</evidence>
<evidence type="ECO:0000256" key="1">
    <source>
        <dbReference type="ARBA" id="ARBA00004123"/>
    </source>
</evidence>
<evidence type="ECO:0000256" key="3">
    <source>
        <dbReference type="ARBA" id="ARBA00022737"/>
    </source>
</evidence>
<dbReference type="EMBL" id="NEVH01020851">
    <property type="protein sequence ID" value="PNF21246.1"/>
    <property type="molecule type" value="Genomic_DNA"/>
</dbReference>
<dbReference type="FunFam" id="3.30.160.60:FF:000706">
    <property type="entry name" value="Zinc finger protein"/>
    <property type="match status" value="1"/>
</dbReference>
<dbReference type="SMART" id="SM00355">
    <property type="entry name" value="ZnF_C2H2"/>
    <property type="match status" value="3"/>
</dbReference>
<evidence type="ECO:0000313" key="9">
    <source>
        <dbReference type="EMBL" id="PNF21246.1"/>
    </source>
</evidence>
<dbReference type="InParanoid" id="A0A2J7PY45"/>
<organism evidence="9 10">
    <name type="scientific">Cryptotermes secundus</name>
    <dbReference type="NCBI Taxonomy" id="105785"/>
    <lineage>
        <taxon>Eukaryota</taxon>
        <taxon>Metazoa</taxon>
        <taxon>Ecdysozoa</taxon>
        <taxon>Arthropoda</taxon>
        <taxon>Hexapoda</taxon>
        <taxon>Insecta</taxon>
        <taxon>Pterygota</taxon>
        <taxon>Neoptera</taxon>
        <taxon>Polyneoptera</taxon>
        <taxon>Dictyoptera</taxon>
        <taxon>Blattodea</taxon>
        <taxon>Blattoidea</taxon>
        <taxon>Termitoidae</taxon>
        <taxon>Kalotermitidae</taxon>
        <taxon>Cryptotermitinae</taxon>
        <taxon>Cryptotermes</taxon>
    </lineage>
</organism>
<accession>A0A2J7PY45</accession>
<keyword evidence="2" id="KW-0479">Metal-binding</keyword>
<dbReference type="FunFam" id="3.30.160.60:FF:001498">
    <property type="entry name" value="Zinc finger protein 404"/>
    <property type="match status" value="1"/>
</dbReference>
<dbReference type="InterPro" id="IPR050331">
    <property type="entry name" value="Zinc_finger"/>
</dbReference>
<evidence type="ECO:0000256" key="2">
    <source>
        <dbReference type="ARBA" id="ARBA00022723"/>
    </source>
</evidence>
<keyword evidence="5" id="KW-0862">Zinc</keyword>
<reference evidence="9 10" key="1">
    <citation type="submission" date="2017-12" db="EMBL/GenBank/DDBJ databases">
        <title>Hemimetabolous genomes reveal molecular basis of termite eusociality.</title>
        <authorList>
            <person name="Harrison M.C."/>
            <person name="Jongepier E."/>
            <person name="Robertson H.M."/>
            <person name="Arning N."/>
            <person name="Bitard-Feildel T."/>
            <person name="Chao H."/>
            <person name="Childers C.P."/>
            <person name="Dinh H."/>
            <person name="Doddapaneni H."/>
            <person name="Dugan S."/>
            <person name="Gowin J."/>
            <person name="Greiner C."/>
            <person name="Han Y."/>
            <person name="Hu H."/>
            <person name="Hughes D.S.T."/>
            <person name="Huylmans A.-K."/>
            <person name="Kemena C."/>
            <person name="Kremer L.P.M."/>
            <person name="Lee S.L."/>
            <person name="Lopez-Ezquerra A."/>
            <person name="Mallet L."/>
            <person name="Monroy-Kuhn J.M."/>
            <person name="Moser A."/>
            <person name="Murali S.C."/>
            <person name="Muzny D.M."/>
            <person name="Otani S."/>
            <person name="Piulachs M.-D."/>
            <person name="Poelchau M."/>
            <person name="Qu J."/>
            <person name="Schaub F."/>
            <person name="Wada-Katsumata A."/>
            <person name="Worley K.C."/>
            <person name="Xie Q."/>
            <person name="Ylla G."/>
            <person name="Poulsen M."/>
            <person name="Gibbs R.A."/>
            <person name="Schal C."/>
            <person name="Richards S."/>
            <person name="Belles X."/>
            <person name="Korb J."/>
            <person name="Bornberg-Bauer E."/>
        </authorList>
    </citation>
    <scope>NUCLEOTIDE SEQUENCE [LARGE SCALE GENOMIC DNA]</scope>
    <source>
        <tissue evidence="9">Whole body</tissue>
    </source>
</reference>
<dbReference type="SUPFAM" id="SSF57667">
    <property type="entry name" value="beta-beta-alpha zinc fingers"/>
    <property type="match status" value="2"/>
</dbReference>
<evidence type="ECO:0000256" key="4">
    <source>
        <dbReference type="ARBA" id="ARBA00022771"/>
    </source>
</evidence>
<protein>
    <recommendedName>
        <fullName evidence="8">C2H2-type domain-containing protein</fullName>
    </recommendedName>
</protein>
<feature type="domain" description="C2H2-type" evidence="8">
    <location>
        <begin position="158"/>
        <end position="184"/>
    </location>
</feature>
<evidence type="ECO:0000256" key="5">
    <source>
        <dbReference type="ARBA" id="ARBA00022833"/>
    </source>
</evidence>
<dbReference type="FunFam" id="3.30.160.60:FF:000260">
    <property type="entry name" value="Spalt-like transcription factor 1"/>
    <property type="match status" value="1"/>
</dbReference>
<dbReference type="Gene3D" id="3.30.160.60">
    <property type="entry name" value="Classic Zinc Finger"/>
    <property type="match status" value="3"/>
</dbReference>
<feature type="domain" description="C2H2-type" evidence="8">
    <location>
        <begin position="102"/>
        <end position="129"/>
    </location>
</feature>
<comment type="subcellular location">
    <subcellularLocation>
        <location evidence="1">Nucleus</location>
    </subcellularLocation>
</comment>
<dbReference type="PANTHER" id="PTHR16515">
    <property type="entry name" value="PR DOMAIN ZINC FINGER PROTEIN"/>
    <property type="match status" value="1"/>
</dbReference>